<protein>
    <submittedName>
        <fullName evidence="1">Uncharacterized protein</fullName>
    </submittedName>
</protein>
<dbReference type="OrthoDB" id="3518795at2"/>
<dbReference type="Proteomes" id="UP000256661">
    <property type="component" value="Unassembled WGS sequence"/>
</dbReference>
<sequence length="110" mass="12198">MPHFHLVAYGTATGETGVAHVLTDRTRPSWQECHEQIPGYRTGIDLGPAPTYTLRYDTEHGTQSRELTRPGIETVGRLVVRQADKDKVWNIAVLDANGGDITFDFPVFCG</sequence>
<evidence type="ECO:0000313" key="1">
    <source>
        <dbReference type="EMBL" id="REF00377.1"/>
    </source>
</evidence>
<gene>
    <name evidence="1" type="ORF">DFJ69_5909</name>
</gene>
<name>A0A3D9SWQ8_9ACTN</name>
<reference evidence="1 2" key="1">
    <citation type="submission" date="2018-08" db="EMBL/GenBank/DDBJ databases">
        <title>Sequencing the genomes of 1000 actinobacteria strains.</title>
        <authorList>
            <person name="Klenk H.-P."/>
        </authorList>
    </citation>
    <scope>NUCLEOTIDE SEQUENCE [LARGE SCALE GENOMIC DNA]</scope>
    <source>
        <strain evidence="1 2">DSM 43927</strain>
    </source>
</reference>
<keyword evidence="2" id="KW-1185">Reference proteome</keyword>
<evidence type="ECO:0000313" key="2">
    <source>
        <dbReference type="Proteomes" id="UP000256661"/>
    </source>
</evidence>
<dbReference type="AlphaFoldDB" id="A0A3D9SWQ8"/>
<organism evidence="1 2">
    <name type="scientific">Thermomonospora umbrina</name>
    <dbReference type="NCBI Taxonomy" id="111806"/>
    <lineage>
        <taxon>Bacteria</taxon>
        <taxon>Bacillati</taxon>
        <taxon>Actinomycetota</taxon>
        <taxon>Actinomycetes</taxon>
        <taxon>Streptosporangiales</taxon>
        <taxon>Thermomonosporaceae</taxon>
        <taxon>Thermomonospora</taxon>
    </lineage>
</organism>
<proteinExistence type="predicted"/>
<dbReference type="EMBL" id="QTTT01000001">
    <property type="protein sequence ID" value="REF00377.1"/>
    <property type="molecule type" value="Genomic_DNA"/>
</dbReference>
<accession>A0A3D9SWQ8</accession>
<comment type="caution">
    <text evidence="1">The sequence shown here is derived from an EMBL/GenBank/DDBJ whole genome shotgun (WGS) entry which is preliminary data.</text>
</comment>
<dbReference type="RefSeq" id="WP_116025535.1">
    <property type="nucleotide sequence ID" value="NZ_QTTT01000001.1"/>
</dbReference>